<feature type="region of interest" description="Disordered" evidence="1">
    <location>
        <begin position="51"/>
        <end position="95"/>
    </location>
</feature>
<proteinExistence type="predicted"/>
<protein>
    <submittedName>
        <fullName evidence="3">P32K</fullName>
    </submittedName>
</protein>
<name>A0AA51NPH8_9ADEN</name>
<feature type="transmembrane region" description="Helical" evidence="2">
    <location>
        <begin position="214"/>
        <end position="233"/>
    </location>
</feature>
<reference evidence="3" key="1">
    <citation type="submission" date="2023-06" db="EMBL/GenBank/DDBJ databases">
        <authorList>
            <person name="Zheng W."/>
            <person name="Wang Q."/>
            <person name="xu X.D."/>
        </authorList>
    </citation>
    <scope>NUCLEOTIDE SEQUENCE</scope>
    <source>
        <strain evidence="3">Cd_2020_s1</strain>
    </source>
</reference>
<evidence type="ECO:0000256" key="1">
    <source>
        <dbReference type="SAM" id="MobiDB-lite"/>
    </source>
</evidence>
<keyword evidence="2" id="KW-0812">Transmembrane</keyword>
<feature type="region of interest" description="Disordered" evidence="1">
    <location>
        <begin position="145"/>
        <end position="167"/>
    </location>
</feature>
<evidence type="ECO:0000256" key="2">
    <source>
        <dbReference type="SAM" id="Phobius"/>
    </source>
</evidence>
<keyword evidence="2" id="KW-1133">Transmembrane helix</keyword>
<keyword evidence="2" id="KW-0472">Membrane</keyword>
<dbReference type="EMBL" id="OR233592">
    <property type="protein sequence ID" value="WMQ77639.1"/>
    <property type="molecule type" value="Genomic_DNA"/>
</dbReference>
<evidence type="ECO:0000313" key="3">
    <source>
        <dbReference type="EMBL" id="WMQ77639.1"/>
    </source>
</evidence>
<feature type="compositionally biased region" description="Basic residues" evidence="1">
    <location>
        <begin position="58"/>
        <end position="95"/>
    </location>
</feature>
<sequence>MSITVKLFKNGAGESTSSFLLRRSITTHPQYDSPVFKMKYPSRDIMAFLQPNITGIGRKAKKPTKTKKTKTKKPAKQQRVSKPKKVASKPTTRKQLKRRLPHLPYVRYHPSLILPNNFVFGDNAGQYGILSGAQLPTPRIPSFKSPNTEQIQTPGPPTPIALPWPSDNETSEVRHAIEEDDNDSTNYEINKTKWNIDEVLDFLIKLPSRIRKTILVGLFGTAVGAILDILFGSPLGLTSKIIRGILRIIPGGWIILGAFDGIGYLLGKGKDLLSLPYDPSFNQLAQQIKTTLPEKTAEQIALAADRQLGVNTFTSTLAALAHAVFLRLSNN</sequence>
<feature type="transmembrane region" description="Helical" evidence="2">
    <location>
        <begin position="245"/>
        <end position="266"/>
    </location>
</feature>
<accession>A0AA51NPH8</accession>
<organism evidence="3">
    <name type="scientific">Zoothera dauma adenovirus</name>
    <dbReference type="NCBI Taxonomy" id="3073259"/>
    <lineage>
        <taxon>Viruses</taxon>
        <taxon>Varidnaviria</taxon>
        <taxon>Bamfordvirae</taxon>
        <taxon>Preplasmiviricota</taxon>
        <taxon>Polisuviricotina</taxon>
        <taxon>Pharingeaviricetes</taxon>
        <taxon>Rowavirales</taxon>
        <taxon>Adenoviridae</taxon>
    </lineage>
</organism>